<evidence type="ECO:0000313" key="2">
    <source>
        <dbReference type="Proteomes" id="UP001500621"/>
    </source>
</evidence>
<keyword evidence="2" id="KW-1185">Reference proteome</keyword>
<dbReference type="EMBL" id="BAABIM010000005">
    <property type="protein sequence ID" value="GAA4698148.1"/>
    <property type="molecule type" value="Genomic_DNA"/>
</dbReference>
<comment type="caution">
    <text evidence="1">The sequence shown here is derived from an EMBL/GenBank/DDBJ whole genome shotgun (WGS) entry which is preliminary data.</text>
</comment>
<evidence type="ECO:0000313" key="1">
    <source>
        <dbReference type="EMBL" id="GAA4698148.1"/>
    </source>
</evidence>
<gene>
    <name evidence="1" type="ORF">GCM10023226_40840</name>
</gene>
<sequence>MTGLPAEPLLRQIALRGGLTASGLAHTTGLEQAYVRATQTGRITLRAADQFAAAVGLHPLLLWGDDWLRLPG</sequence>
<proteinExistence type="predicted"/>
<name>A0ABP8WZE3_9ACTN</name>
<dbReference type="RefSeq" id="WP_345271750.1">
    <property type="nucleotide sequence ID" value="NZ_BAABIM010000005.1"/>
</dbReference>
<organism evidence="1 2">
    <name type="scientific">Nocardioides nanhaiensis</name>
    <dbReference type="NCBI Taxonomy" id="1476871"/>
    <lineage>
        <taxon>Bacteria</taxon>
        <taxon>Bacillati</taxon>
        <taxon>Actinomycetota</taxon>
        <taxon>Actinomycetes</taxon>
        <taxon>Propionibacteriales</taxon>
        <taxon>Nocardioidaceae</taxon>
        <taxon>Nocardioides</taxon>
    </lineage>
</organism>
<evidence type="ECO:0008006" key="3">
    <source>
        <dbReference type="Google" id="ProtNLM"/>
    </source>
</evidence>
<accession>A0ABP8WZE3</accession>
<reference evidence="2" key="1">
    <citation type="journal article" date="2019" name="Int. J. Syst. Evol. Microbiol.">
        <title>The Global Catalogue of Microorganisms (GCM) 10K type strain sequencing project: providing services to taxonomists for standard genome sequencing and annotation.</title>
        <authorList>
            <consortium name="The Broad Institute Genomics Platform"/>
            <consortium name="The Broad Institute Genome Sequencing Center for Infectious Disease"/>
            <person name="Wu L."/>
            <person name="Ma J."/>
        </authorList>
    </citation>
    <scope>NUCLEOTIDE SEQUENCE [LARGE SCALE GENOMIC DNA]</scope>
    <source>
        <strain evidence="2">JCM 18127</strain>
    </source>
</reference>
<dbReference type="Proteomes" id="UP001500621">
    <property type="component" value="Unassembled WGS sequence"/>
</dbReference>
<protein>
    <recommendedName>
        <fullName evidence="3">XRE family transcriptional regulator</fullName>
    </recommendedName>
</protein>